<keyword evidence="1" id="KW-0378">Hydrolase</keyword>
<protein>
    <recommendedName>
        <fullName evidence="3">FAD/NAD(P)-binding domain-containing protein</fullName>
    </recommendedName>
</protein>
<proteinExistence type="predicted"/>
<dbReference type="Gene3D" id="3.40.50.1240">
    <property type="entry name" value="Phosphoglycerate mutase-like"/>
    <property type="match status" value="1"/>
</dbReference>
<evidence type="ECO:0000256" key="1">
    <source>
        <dbReference type="ARBA" id="ARBA00022801"/>
    </source>
</evidence>
<dbReference type="GO" id="GO:0016491">
    <property type="term" value="F:oxidoreductase activity"/>
    <property type="evidence" value="ECO:0007669"/>
    <property type="project" value="InterPro"/>
</dbReference>
<dbReference type="SUPFAM" id="SSF51905">
    <property type="entry name" value="FAD/NAD(P)-binding domain"/>
    <property type="match status" value="1"/>
</dbReference>
<sequence length="866" mass="95500">MSLSALLGFLANAFHFITCGIFLEPSPNPSIMSQKAKHIVMIGGSFASVKTAHKFLQAMQSKNAGPYKVTIISRDAHFYWNLCIPRAIIPGTIPDEKIFKEIAPGFAKYGDKFEFVVGTAIGIDIDNKQVKVDKAGQEAVVSYDYLLIGSGSTTKAHSPFKSRGSTEATKEYLHAFQKRVDEARSIIVAGAGPTGVEVAGELAEHYGSKKDITLINAGPTVLDNRPDAVSKSAKTQLEKLGVKIKLNTKAGEPVSLPDGKKEVTLSGGEKVVTDLVIPTFGVVPNSSFIPSDLLDANGYVKVNEYFAIQGREDVYAIGDVCNVEAPQFWFVNIQAGHMAKNLVQLMLGKPLTPYKPATTAMGGMQIGKGGLQAKLTAKPGTCNLTPFLFPTNIRPNIGFAMSFSLRAIAAAALPVATVASIIQQPIDTFDHTQGYQFDPLLHLPGISPYFDAVGFGLSHAAPEGCTVTAASYLIRHAAIYANDAEYEDYIQPFLYKLEKHRGGFSGPLEFLNKWYSPIEEDHLEDVTPSGKIDAKKIGHHLVKRYRHLASSVKRVIADKKDRTYDTAKAFLETFPENGNIEITRFDKNELNNGTRALLPHKACSKFTKSPGTKQQQEFVNNYASGISKRLRPYTPDDYELAPYDVFALQSICGYESAIKGKKSKICGIFSDAEWLSYEYAWDMKYAHMVGPFNPLSNYLGLPWLNSQSTLFSKIDEHSDLIGDESEGWPKDQRLFFYFTHREVPPFVATALGIFNSSSREGYDEFPTTHVNHVRAWKMSDLIPFLGHVGMEKMTCERPVAKDGKAEKEEFIRFIANTAPRPLPLCQNGPGASCPFKDFKEIVDAGMKKYGDFDGVCENKKEEDDEL</sequence>
<feature type="chain" id="PRO_5033985996" description="FAD/NAD(P)-binding domain-containing protein" evidence="2">
    <location>
        <begin position="20"/>
        <end position="866"/>
    </location>
</feature>
<dbReference type="PANTHER" id="PTHR20963">
    <property type="entry name" value="MULTIPLE INOSITOL POLYPHOSPHATE PHOSPHATASE-RELATED"/>
    <property type="match status" value="1"/>
</dbReference>
<dbReference type="GO" id="GO:0003993">
    <property type="term" value="F:acid phosphatase activity"/>
    <property type="evidence" value="ECO:0007669"/>
    <property type="project" value="TreeGrafter"/>
</dbReference>
<dbReference type="SUPFAM" id="SSF53254">
    <property type="entry name" value="Phosphoglycerate mutase-like"/>
    <property type="match status" value="1"/>
</dbReference>
<accession>A0A8H4NPZ0</accession>
<keyword evidence="2" id="KW-0732">Signal</keyword>
<dbReference type="InterPro" id="IPR029033">
    <property type="entry name" value="His_PPase_superfam"/>
</dbReference>
<name>A0A8H4NPZ0_9HYPO</name>
<dbReference type="AlphaFoldDB" id="A0A8H4NPZ0"/>
<dbReference type="FunFam" id="3.40.50.1240:FF:000065">
    <property type="entry name" value="Similar to histidine acid phosphatase"/>
    <property type="match status" value="1"/>
</dbReference>
<dbReference type="Gene3D" id="3.50.50.100">
    <property type="match status" value="1"/>
</dbReference>
<gene>
    <name evidence="4" type="ORF">F53441_9726</name>
</gene>
<dbReference type="EMBL" id="JAADJG010000446">
    <property type="protein sequence ID" value="KAF4446684.1"/>
    <property type="molecule type" value="Genomic_DNA"/>
</dbReference>
<dbReference type="CDD" id="cd07061">
    <property type="entry name" value="HP_HAP_like"/>
    <property type="match status" value="1"/>
</dbReference>
<evidence type="ECO:0000256" key="2">
    <source>
        <dbReference type="SAM" id="SignalP"/>
    </source>
</evidence>
<dbReference type="Pfam" id="PF00328">
    <property type="entry name" value="His_Phos_2"/>
    <property type="match status" value="1"/>
</dbReference>
<evidence type="ECO:0000313" key="4">
    <source>
        <dbReference type="EMBL" id="KAF4446684.1"/>
    </source>
</evidence>
<reference evidence="4" key="1">
    <citation type="submission" date="2020-01" db="EMBL/GenBank/DDBJ databases">
        <title>Identification and distribution of gene clusters putatively required for synthesis of sphingolipid metabolism inhibitors in phylogenetically diverse species of the filamentous fungus Fusarium.</title>
        <authorList>
            <person name="Kim H.-S."/>
            <person name="Busman M."/>
            <person name="Brown D.W."/>
            <person name="Divon H."/>
            <person name="Uhlig S."/>
            <person name="Proctor R.H."/>
        </authorList>
    </citation>
    <scope>NUCLEOTIDE SEQUENCE</scope>
    <source>
        <strain evidence="4">NRRL 53441</strain>
    </source>
</reference>
<dbReference type="PANTHER" id="PTHR20963:SF12">
    <property type="entry name" value="HISTIDINE ACID PHOSPHATASE"/>
    <property type="match status" value="1"/>
</dbReference>
<dbReference type="InterPro" id="IPR036188">
    <property type="entry name" value="FAD/NAD-bd_sf"/>
</dbReference>
<comment type="caution">
    <text evidence="4">The sequence shown here is derived from an EMBL/GenBank/DDBJ whole genome shotgun (WGS) entry which is preliminary data.</text>
</comment>
<dbReference type="GO" id="GO:0009277">
    <property type="term" value="C:fungal-type cell wall"/>
    <property type="evidence" value="ECO:0007669"/>
    <property type="project" value="TreeGrafter"/>
</dbReference>
<evidence type="ECO:0000313" key="5">
    <source>
        <dbReference type="Proteomes" id="UP000605986"/>
    </source>
</evidence>
<evidence type="ECO:0000259" key="3">
    <source>
        <dbReference type="Pfam" id="PF07992"/>
    </source>
</evidence>
<feature type="domain" description="FAD/NAD(P)-binding" evidence="3">
    <location>
        <begin position="38"/>
        <end position="336"/>
    </location>
</feature>
<feature type="signal peptide" evidence="2">
    <location>
        <begin position="1"/>
        <end position="19"/>
    </location>
</feature>
<dbReference type="Pfam" id="PF07992">
    <property type="entry name" value="Pyr_redox_2"/>
    <property type="match status" value="1"/>
</dbReference>
<dbReference type="InterPro" id="IPR023753">
    <property type="entry name" value="FAD/NAD-binding_dom"/>
</dbReference>
<dbReference type="Proteomes" id="UP000605986">
    <property type="component" value="Unassembled WGS sequence"/>
</dbReference>
<keyword evidence="5" id="KW-1185">Reference proteome</keyword>
<dbReference type="OrthoDB" id="6509975at2759"/>
<dbReference type="InterPro" id="IPR000560">
    <property type="entry name" value="His_Pase_clade-2"/>
</dbReference>
<organism evidence="4 5">
    <name type="scientific">Fusarium austroafricanum</name>
    <dbReference type="NCBI Taxonomy" id="2364996"/>
    <lineage>
        <taxon>Eukaryota</taxon>
        <taxon>Fungi</taxon>
        <taxon>Dikarya</taxon>
        <taxon>Ascomycota</taxon>
        <taxon>Pezizomycotina</taxon>
        <taxon>Sordariomycetes</taxon>
        <taxon>Hypocreomycetidae</taxon>
        <taxon>Hypocreales</taxon>
        <taxon>Nectriaceae</taxon>
        <taxon>Fusarium</taxon>
        <taxon>Fusarium concolor species complex</taxon>
    </lineage>
</organism>